<evidence type="ECO:0000313" key="3">
    <source>
        <dbReference type="Proteomes" id="UP000183487"/>
    </source>
</evidence>
<dbReference type="Gene3D" id="1.20.1050.10">
    <property type="match status" value="1"/>
</dbReference>
<proteinExistence type="predicted"/>
<dbReference type="InterPro" id="IPR040079">
    <property type="entry name" value="Glutathione_S-Trfase"/>
</dbReference>
<dbReference type="SUPFAM" id="SSF52833">
    <property type="entry name" value="Thioredoxin-like"/>
    <property type="match status" value="1"/>
</dbReference>
<dbReference type="RefSeq" id="WP_074767943.1">
    <property type="nucleotide sequence ID" value="NZ_FNKP01000002.1"/>
</dbReference>
<keyword evidence="3" id="KW-1185">Reference proteome</keyword>
<evidence type="ECO:0000313" key="2">
    <source>
        <dbReference type="EMBL" id="SDR26120.1"/>
    </source>
</evidence>
<dbReference type="PROSITE" id="PS50404">
    <property type="entry name" value="GST_NTER"/>
    <property type="match status" value="1"/>
</dbReference>
<dbReference type="NCBIfam" id="NF011693">
    <property type="entry name" value="PRK15113.1"/>
    <property type="match status" value="1"/>
</dbReference>
<dbReference type="InterPro" id="IPR036249">
    <property type="entry name" value="Thioredoxin-like_sf"/>
</dbReference>
<gene>
    <name evidence="2" type="ORF">SAMN05443245_4028</name>
</gene>
<dbReference type="SUPFAM" id="SSF47616">
    <property type="entry name" value="GST C-terminal domain-like"/>
    <property type="match status" value="1"/>
</dbReference>
<reference evidence="3" key="1">
    <citation type="submission" date="2016-10" db="EMBL/GenBank/DDBJ databases">
        <authorList>
            <person name="Varghese N."/>
            <person name="Submissions S."/>
        </authorList>
    </citation>
    <scope>NUCLEOTIDE SEQUENCE [LARGE SCALE GENOMIC DNA]</scope>
    <source>
        <strain evidence="3">GAS106B</strain>
    </source>
</reference>
<dbReference type="AlphaFoldDB" id="A0A1H1HKQ1"/>
<dbReference type="OrthoDB" id="8857552at2"/>
<dbReference type="GO" id="GO:0016034">
    <property type="term" value="F:maleylacetoacetate isomerase activity"/>
    <property type="evidence" value="ECO:0007669"/>
    <property type="project" value="TreeGrafter"/>
</dbReference>
<accession>A0A1H1HKQ1</accession>
<sequence>MQESRFHLYADAQFTSPYAMSVFVTLHEKNLPFDLSTVDLDSHANKEAGYAATSLTQRVPTLVQGDFALSESSAITEYLEEAFPQTRVYPQDRLLRARARQVQAWLRSDLMPIREERSTQVVFYGVRGAPLSAAANAAAQKLFSAAEALLPAGSPNLFGEWCIADTDLAVMLNRLVMHGDPVPARLAEYATRQFERPSVRLWAELDRPPL</sequence>
<dbReference type="PANTHER" id="PTHR42673:SF21">
    <property type="entry name" value="GLUTATHIONE S-TRANSFERASE YFCF"/>
    <property type="match status" value="1"/>
</dbReference>
<feature type="domain" description="GST N-terminal" evidence="1">
    <location>
        <begin position="6"/>
        <end position="87"/>
    </location>
</feature>
<dbReference type="Proteomes" id="UP000183487">
    <property type="component" value="Unassembled WGS sequence"/>
</dbReference>
<organism evidence="2 3">
    <name type="scientific">Paraburkholderia fungorum</name>
    <dbReference type="NCBI Taxonomy" id="134537"/>
    <lineage>
        <taxon>Bacteria</taxon>
        <taxon>Pseudomonadati</taxon>
        <taxon>Pseudomonadota</taxon>
        <taxon>Betaproteobacteria</taxon>
        <taxon>Burkholderiales</taxon>
        <taxon>Burkholderiaceae</taxon>
        <taxon>Paraburkholderia</taxon>
    </lineage>
</organism>
<keyword evidence="2" id="KW-0808">Transferase</keyword>
<dbReference type="PANTHER" id="PTHR42673">
    <property type="entry name" value="MALEYLACETOACETATE ISOMERASE"/>
    <property type="match status" value="1"/>
</dbReference>
<dbReference type="GO" id="GO:0006749">
    <property type="term" value="P:glutathione metabolic process"/>
    <property type="evidence" value="ECO:0007669"/>
    <property type="project" value="TreeGrafter"/>
</dbReference>
<dbReference type="Pfam" id="PF13417">
    <property type="entry name" value="GST_N_3"/>
    <property type="match status" value="1"/>
</dbReference>
<dbReference type="GO" id="GO:0006559">
    <property type="term" value="P:L-phenylalanine catabolic process"/>
    <property type="evidence" value="ECO:0007669"/>
    <property type="project" value="TreeGrafter"/>
</dbReference>
<evidence type="ECO:0000259" key="1">
    <source>
        <dbReference type="PROSITE" id="PS50404"/>
    </source>
</evidence>
<name>A0A1H1HKQ1_9BURK</name>
<dbReference type="CDD" id="cd03195">
    <property type="entry name" value="GST_C_4"/>
    <property type="match status" value="1"/>
</dbReference>
<dbReference type="CDD" id="cd00570">
    <property type="entry name" value="GST_N_family"/>
    <property type="match status" value="1"/>
</dbReference>
<dbReference type="InterPro" id="IPR034338">
    <property type="entry name" value="GST_4_C"/>
</dbReference>
<dbReference type="InterPro" id="IPR004045">
    <property type="entry name" value="Glutathione_S-Trfase_N"/>
</dbReference>
<dbReference type="Pfam" id="PF14834">
    <property type="entry name" value="GST_C_4"/>
    <property type="match status" value="1"/>
</dbReference>
<dbReference type="SFLD" id="SFLDS00019">
    <property type="entry name" value="Glutathione_Transferase_(cytos"/>
    <property type="match status" value="1"/>
</dbReference>
<dbReference type="EMBL" id="FNKP01000002">
    <property type="protein sequence ID" value="SDR26120.1"/>
    <property type="molecule type" value="Genomic_DNA"/>
</dbReference>
<protein>
    <submittedName>
        <fullName evidence="2">Glutathione S-transferase</fullName>
    </submittedName>
</protein>
<dbReference type="Gene3D" id="3.40.30.10">
    <property type="entry name" value="Glutaredoxin"/>
    <property type="match status" value="1"/>
</dbReference>
<dbReference type="GO" id="GO:0004364">
    <property type="term" value="F:glutathione transferase activity"/>
    <property type="evidence" value="ECO:0007669"/>
    <property type="project" value="TreeGrafter"/>
</dbReference>
<dbReference type="InterPro" id="IPR036282">
    <property type="entry name" value="Glutathione-S-Trfase_C_sf"/>
</dbReference>